<dbReference type="AlphaFoldDB" id="A0AAF5I1Z7"/>
<proteinExistence type="inferred from homology"/>
<evidence type="ECO:0000256" key="1">
    <source>
        <dbReference type="ARBA" id="ARBA00004414"/>
    </source>
</evidence>
<dbReference type="SMART" id="SM00714">
    <property type="entry name" value="LITAF"/>
    <property type="match status" value="2"/>
</dbReference>
<evidence type="ECO:0000313" key="12">
    <source>
        <dbReference type="WBParaSite" id="TCONS_00010835.p1"/>
    </source>
</evidence>
<keyword evidence="11" id="KW-1185">Reference proteome</keyword>
<feature type="domain" description="LITAF" evidence="10">
    <location>
        <begin position="280"/>
        <end position="368"/>
    </location>
</feature>
<evidence type="ECO:0000259" key="10">
    <source>
        <dbReference type="PROSITE" id="PS51837"/>
    </source>
</evidence>
<feature type="domain" description="LITAF" evidence="10">
    <location>
        <begin position="73"/>
        <end position="161"/>
    </location>
</feature>
<dbReference type="PANTHER" id="PTHR23292">
    <property type="entry name" value="LIPOPOLYSACCHARIDE-INDUCED TUMOR NECROSIS FACTOR-ALPHA FACTOR"/>
    <property type="match status" value="1"/>
</dbReference>
<name>A0AAF5I1Z7_STRER</name>
<comment type="similarity">
    <text evidence="4">Belongs to the CDIP1/LITAF family.</text>
</comment>
<feature type="region of interest" description="Disordered" evidence="8">
    <location>
        <begin position="1"/>
        <end position="28"/>
    </location>
</feature>
<comment type="subcellular location">
    <subcellularLocation>
        <location evidence="2">Endosome membrane</location>
        <topology evidence="2">Peripheral membrane protein</topology>
    </subcellularLocation>
    <subcellularLocation>
        <location evidence="1">Late endosome membrane</location>
    </subcellularLocation>
    <subcellularLocation>
        <location evidence="3">Lysosome membrane</location>
        <topology evidence="3">Peripheral membrane protein</topology>
        <orientation evidence="3">Cytoplasmic side</orientation>
    </subcellularLocation>
</comment>
<evidence type="ECO:0000256" key="2">
    <source>
        <dbReference type="ARBA" id="ARBA00004481"/>
    </source>
</evidence>
<sequence length="370" mass="41505">SIFQSSKKSIGIMSKNDHSPPPPYPGLSSYETKTNVNPIFDDNCRTQPFNQQFSLPSAISSDLSNQQINTQTTAPQIILRLAKFGPLPIETDCQFCHAHIVTKTRNVTGSLPYIVASILFILGFFFIFPFFCICLPFCVDMFLDTLHQCPNCHKEIVLVYYKNITLINKNVLLACKYYGLCKRKKSGLPSAPVSEDVTNIEEQRQGNLYPSVNTNLPPSYDEAIKEPSYHPNLTNSDNSIPPPYPPSPSGVYISTDVGSNYTPMVQNLQPLPQAGPTNITIIRSVLTNCSFGKHPVQTRCPHCFRNITTKTMETNGRRTWCIFFAIFLLGFFIPIAWCCLCIPFCSSDCQDVLHLCPHCKSVVGHFKRDI</sequence>
<accession>A0AAF5I1Z7</accession>
<evidence type="ECO:0000256" key="7">
    <source>
        <dbReference type="ARBA" id="ARBA00023136"/>
    </source>
</evidence>
<keyword evidence="7 9" id="KW-0472">Membrane</keyword>
<dbReference type="InterPro" id="IPR006629">
    <property type="entry name" value="LITAF"/>
</dbReference>
<organism evidence="11 12">
    <name type="scientific">Strongyloides stercoralis</name>
    <name type="common">Threadworm</name>
    <dbReference type="NCBI Taxonomy" id="6248"/>
    <lineage>
        <taxon>Eukaryota</taxon>
        <taxon>Metazoa</taxon>
        <taxon>Ecdysozoa</taxon>
        <taxon>Nematoda</taxon>
        <taxon>Chromadorea</taxon>
        <taxon>Rhabditida</taxon>
        <taxon>Tylenchina</taxon>
        <taxon>Panagrolaimomorpha</taxon>
        <taxon>Strongyloidoidea</taxon>
        <taxon>Strongyloididae</taxon>
        <taxon>Strongyloides</taxon>
    </lineage>
</organism>
<keyword evidence="9" id="KW-1133">Transmembrane helix</keyword>
<evidence type="ECO:0000256" key="9">
    <source>
        <dbReference type="SAM" id="Phobius"/>
    </source>
</evidence>
<evidence type="ECO:0000256" key="5">
    <source>
        <dbReference type="ARBA" id="ARBA00022723"/>
    </source>
</evidence>
<dbReference type="InterPro" id="IPR037519">
    <property type="entry name" value="LITAF_fam"/>
</dbReference>
<dbReference type="PANTHER" id="PTHR23292:SF6">
    <property type="entry name" value="FI16602P1-RELATED"/>
    <property type="match status" value="1"/>
</dbReference>
<keyword evidence="6" id="KW-0862">Zinc</keyword>
<evidence type="ECO:0000256" key="4">
    <source>
        <dbReference type="ARBA" id="ARBA00005975"/>
    </source>
</evidence>
<reference evidence="12" key="1">
    <citation type="submission" date="2024-02" db="UniProtKB">
        <authorList>
            <consortium name="WormBaseParasite"/>
        </authorList>
    </citation>
    <scope>IDENTIFICATION</scope>
</reference>
<dbReference type="GO" id="GO:0005765">
    <property type="term" value="C:lysosomal membrane"/>
    <property type="evidence" value="ECO:0007669"/>
    <property type="project" value="UniProtKB-SubCell"/>
</dbReference>
<evidence type="ECO:0000256" key="8">
    <source>
        <dbReference type="SAM" id="MobiDB-lite"/>
    </source>
</evidence>
<protein>
    <submittedName>
        <fullName evidence="12">LITAF domain-containing protein</fullName>
    </submittedName>
</protein>
<dbReference type="GO" id="GO:0008270">
    <property type="term" value="F:zinc ion binding"/>
    <property type="evidence" value="ECO:0007669"/>
    <property type="project" value="TreeGrafter"/>
</dbReference>
<keyword evidence="9" id="KW-0812">Transmembrane</keyword>
<dbReference type="Pfam" id="PF10601">
    <property type="entry name" value="zf-LITAF-like"/>
    <property type="match status" value="2"/>
</dbReference>
<dbReference type="WBParaSite" id="TCONS_00010835.p1">
    <property type="protein sequence ID" value="TCONS_00010835.p1"/>
    <property type="gene ID" value="XLOC_004556"/>
</dbReference>
<keyword evidence="5" id="KW-0479">Metal-binding</keyword>
<dbReference type="GO" id="GO:0031902">
    <property type="term" value="C:late endosome membrane"/>
    <property type="evidence" value="ECO:0007669"/>
    <property type="project" value="UniProtKB-SubCell"/>
</dbReference>
<feature type="transmembrane region" description="Helical" evidence="9">
    <location>
        <begin position="320"/>
        <end position="337"/>
    </location>
</feature>
<dbReference type="PROSITE" id="PS51837">
    <property type="entry name" value="LITAF"/>
    <property type="match status" value="2"/>
</dbReference>
<feature type="transmembrane region" description="Helical" evidence="9">
    <location>
        <begin position="113"/>
        <end position="138"/>
    </location>
</feature>
<evidence type="ECO:0000256" key="3">
    <source>
        <dbReference type="ARBA" id="ARBA00004630"/>
    </source>
</evidence>
<dbReference type="Proteomes" id="UP000035681">
    <property type="component" value="Unplaced"/>
</dbReference>
<evidence type="ECO:0000313" key="11">
    <source>
        <dbReference type="Proteomes" id="UP000035681"/>
    </source>
</evidence>
<evidence type="ECO:0000256" key="6">
    <source>
        <dbReference type="ARBA" id="ARBA00022833"/>
    </source>
</evidence>